<proteinExistence type="predicted"/>
<sequence>MNDKYIVYFMSRARKKMINFIEKKLIENNLDGIIPSHGNILTALYENNGKLTMKEIAQITRKDKSTITPLINKLLQLGYITKEKHETDKRSTYILLTSQGYQLKETYEKISSEVSATAYKGFSPEEKAQFLTLLKRLTDNFTSAL</sequence>
<dbReference type="KEGG" id="awo:Awo_c08950"/>
<dbReference type="PRINTS" id="PR00598">
    <property type="entry name" value="HTHMARR"/>
</dbReference>
<reference evidence="6" key="1">
    <citation type="submission" date="2011-07" db="EMBL/GenBank/DDBJ databases">
        <title>Complete genome sequence of Acetobacterium woodii.</title>
        <authorList>
            <person name="Poehlein A."/>
            <person name="Schmidt S."/>
            <person name="Kaster A.-K."/>
            <person name="Goenrich M."/>
            <person name="Vollmers J."/>
            <person name="Thuermer A."/>
            <person name="Gottschalk G."/>
            <person name="Thauer R.K."/>
            <person name="Daniel R."/>
            <person name="Mueller V."/>
        </authorList>
    </citation>
    <scope>NUCLEOTIDE SEQUENCE [LARGE SCALE GENOMIC DNA]</scope>
    <source>
        <strain evidence="6">ATCC 29683 / DSM 1030 / JCM 2381 / KCTC 1655 / WB1</strain>
    </source>
</reference>
<dbReference type="InterPro" id="IPR000835">
    <property type="entry name" value="HTH_MarR-typ"/>
</dbReference>
<dbReference type="Pfam" id="PF12802">
    <property type="entry name" value="MarR_2"/>
    <property type="match status" value="1"/>
</dbReference>
<name>H6LBU3_ACEWD</name>
<dbReference type="GO" id="GO:0003677">
    <property type="term" value="F:DNA binding"/>
    <property type="evidence" value="ECO:0007669"/>
    <property type="project" value="UniProtKB-KW"/>
</dbReference>
<dbReference type="AlphaFoldDB" id="H6LBU3"/>
<accession>H6LBU3</accession>
<feature type="domain" description="HTH marR-type" evidence="4">
    <location>
        <begin position="3"/>
        <end position="139"/>
    </location>
</feature>
<evidence type="ECO:0000256" key="1">
    <source>
        <dbReference type="ARBA" id="ARBA00023015"/>
    </source>
</evidence>
<keyword evidence="3" id="KW-0804">Transcription</keyword>
<dbReference type="HOGENOM" id="CLU_083287_18_3_9"/>
<dbReference type="GO" id="GO:0003700">
    <property type="term" value="F:DNA-binding transcription factor activity"/>
    <property type="evidence" value="ECO:0007669"/>
    <property type="project" value="InterPro"/>
</dbReference>
<dbReference type="EMBL" id="CP002987">
    <property type="protein sequence ID" value="AFA47686.1"/>
    <property type="molecule type" value="Genomic_DNA"/>
</dbReference>
<evidence type="ECO:0000313" key="5">
    <source>
        <dbReference type="EMBL" id="AFA47686.1"/>
    </source>
</evidence>
<dbReference type="PANTHER" id="PTHR42756:SF1">
    <property type="entry name" value="TRANSCRIPTIONAL REPRESSOR OF EMRAB OPERON"/>
    <property type="match status" value="1"/>
</dbReference>
<gene>
    <name evidence="5" type="ordered locus">Awo_c08950</name>
</gene>
<organism evidence="5 6">
    <name type="scientific">Acetobacterium woodii (strain ATCC 29683 / DSM 1030 / JCM 2381 / KCTC 1655 / WB1)</name>
    <dbReference type="NCBI Taxonomy" id="931626"/>
    <lineage>
        <taxon>Bacteria</taxon>
        <taxon>Bacillati</taxon>
        <taxon>Bacillota</taxon>
        <taxon>Clostridia</taxon>
        <taxon>Eubacteriales</taxon>
        <taxon>Eubacteriaceae</taxon>
        <taxon>Acetobacterium</taxon>
    </lineage>
</organism>
<dbReference type="Proteomes" id="UP000007177">
    <property type="component" value="Chromosome"/>
</dbReference>
<dbReference type="Gene3D" id="1.10.10.10">
    <property type="entry name" value="Winged helix-like DNA-binding domain superfamily/Winged helix DNA-binding domain"/>
    <property type="match status" value="1"/>
</dbReference>
<evidence type="ECO:0000259" key="4">
    <source>
        <dbReference type="PROSITE" id="PS50995"/>
    </source>
</evidence>
<dbReference type="SUPFAM" id="SSF46785">
    <property type="entry name" value="Winged helix' DNA-binding domain"/>
    <property type="match status" value="1"/>
</dbReference>
<keyword evidence="2" id="KW-0238">DNA-binding</keyword>
<dbReference type="RefSeq" id="WP_014355289.1">
    <property type="nucleotide sequence ID" value="NC_016894.1"/>
</dbReference>
<keyword evidence="1" id="KW-0805">Transcription regulation</keyword>
<dbReference type="PANTHER" id="PTHR42756">
    <property type="entry name" value="TRANSCRIPTIONAL REGULATOR, MARR"/>
    <property type="match status" value="1"/>
</dbReference>
<dbReference type="InterPro" id="IPR036388">
    <property type="entry name" value="WH-like_DNA-bd_sf"/>
</dbReference>
<dbReference type="OrthoDB" id="9799663at2"/>
<keyword evidence="6" id="KW-1185">Reference proteome</keyword>
<evidence type="ECO:0000313" key="6">
    <source>
        <dbReference type="Proteomes" id="UP000007177"/>
    </source>
</evidence>
<dbReference type="InterPro" id="IPR036390">
    <property type="entry name" value="WH_DNA-bd_sf"/>
</dbReference>
<protein>
    <submittedName>
        <fullName evidence="5">Transcriptional regulator MarR family</fullName>
    </submittedName>
</protein>
<dbReference type="eggNOG" id="COG1846">
    <property type="taxonomic scope" value="Bacteria"/>
</dbReference>
<dbReference type="SMART" id="SM00347">
    <property type="entry name" value="HTH_MARR"/>
    <property type="match status" value="1"/>
</dbReference>
<evidence type="ECO:0000256" key="2">
    <source>
        <dbReference type="ARBA" id="ARBA00023125"/>
    </source>
</evidence>
<dbReference type="STRING" id="931626.Awo_c08950"/>
<reference evidence="5 6" key="2">
    <citation type="journal article" date="2012" name="PLoS ONE">
        <title>An ancient pathway combining carbon dioxide fixation with the generation and utilization of a sodium ion gradient for ATP synthesis.</title>
        <authorList>
            <person name="Poehlein A."/>
            <person name="Schmidt S."/>
            <person name="Kaster A.K."/>
            <person name="Goenrich M."/>
            <person name="Vollmers J."/>
            <person name="Thurmer A."/>
            <person name="Bertsch J."/>
            <person name="Schuchmann K."/>
            <person name="Voigt B."/>
            <person name="Hecker M."/>
            <person name="Daniel R."/>
            <person name="Thauer R.K."/>
            <person name="Gottschalk G."/>
            <person name="Muller V."/>
        </authorList>
    </citation>
    <scope>NUCLEOTIDE SEQUENCE [LARGE SCALE GENOMIC DNA]</scope>
    <source>
        <strain evidence="6">ATCC 29683 / DSM 1030 / JCM 2381 / KCTC 1655 / WB1</strain>
    </source>
</reference>
<dbReference type="PROSITE" id="PS50995">
    <property type="entry name" value="HTH_MARR_2"/>
    <property type="match status" value="1"/>
</dbReference>
<evidence type="ECO:0000256" key="3">
    <source>
        <dbReference type="ARBA" id="ARBA00023163"/>
    </source>
</evidence>